<feature type="coiled-coil region" evidence="1">
    <location>
        <begin position="71"/>
        <end position="152"/>
    </location>
</feature>
<evidence type="ECO:0008006" key="5">
    <source>
        <dbReference type="Google" id="ProtNLM"/>
    </source>
</evidence>
<dbReference type="EMBL" id="ASTJ01000040">
    <property type="protein sequence ID" value="EPC00595.1"/>
    <property type="molecule type" value="Genomic_DNA"/>
</dbReference>
<dbReference type="InterPro" id="IPR021207">
    <property type="entry name" value="Integr_conj_element_PFL4705"/>
</dbReference>
<organism evidence="3 4">
    <name type="scientific">Litchfieldella anticariensis (strain DSM 16096 / CECT 5854 / CIP 108499 / LMG 22089 / FP35)</name>
    <name type="common">Halomonas anticariensis</name>
    <dbReference type="NCBI Taxonomy" id="1121939"/>
    <lineage>
        <taxon>Bacteria</taxon>
        <taxon>Pseudomonadati</taxon>
        <taxon>Pseudomonadota</taxon>
        <taxon>Gammaproteobacteria</taxon>
        <taxon>Oceanospirillales</taxon>
        <taxon>Halomonadaceae</taxon>
        <taxon>Litchfieldella</taxon>
    </lineage>
</organism>
<keyword evidence="1" id="KW-0175">Coiled coil</keyword>
<gene>
    <name evidence="3" type="ORF">L861_06555</name>
</gene>
<dbReference type="RefSeq" id="WP_016418584.1">
    <property type="nucleotide sequence ID" value="NZ_AUAB01000035.1"/>
</dbReference>
<dbReference type="OrthoDB" id="7061550at2"/>
<dbReference type="eggNOG" id="COG3064">
    <property type="taxonomic scope" value="Bacteria"/>
</dbReference>
<reference evidence="3 4" key="1">
    <citation type="journal article" date="2013" name="Genome Announc.">
        <title>Draft genome sequence of the moderately halophilic gammaproteobacterium Halomonas anticariensis FP35.</title>
        <authorList>
            <person name="Tahrioui A."/>
            <person name="Quesada E."/>
            <person name="Llamas I."/>
        </authorList>
    </citation>
    <scope>NUCLEOTIDE SEQUENCE [LARGE SCALE GENOMIC DNA]</scope>
    <source>
        <strain evidence="4">DSM 16096 / CECT 5854 / LMG 22089 / FP35</strain>
    </source>
</reference>
<dbReference type="Proteomes" id="UP000014463">
    <property type="component" value="Unassembled WGS sequence"/>
</dbReference>
<dbReference type="NCBIfam" id="TIGR03752">
    <property type="entry name" value="conj_TIGR03752"/>
    <property type="match status" value="1"/>
</dbReference>
<dbReference type="STRING" id="1121939.L861_06555"/>
<accession>S2KFA5</accession>
<feature type="region of interest" description="Disordered" evidence="2">
    <location>
        <begin position="217"/>
        <end position="244"/>
    </location>
</feature>
<evidence type="ECO:0000256" key="1">
    <source>
        <dbReference type="SAM" id="Coils"/>
    </source>
</evidence>
<evidence type="ECO:0000256" key="2">
    <source>
        <dbReference type="SAM" id="MobiDB-lite"/>
    </source>
</evidence>
<protein>
    <recommendedName>
        <fullName evidence="5">Integrating conjugative element protein</fullName>
    </recommendedName>
</protein>
<comment type="caution">
    <text evidence="3">The sequence shown here is derived from an EMBL/GenBank/DDBJ whole genome shotgun (WGS) entry which is preliminary data.</text>
</comment>
<proteinExistence type="predicted"/>
<evidence type="ECO:0000313" key="3">
    <source>
        <dbReference type="EMBL" id="EPC00595.1"/>
    </source>
</evidence>
<dbReference type="PATRIC" id="fig|1121939.11.peg.4074"/>
<sequence>MTLKSNSLLKFLVPALVIAVLLIVLRNCTEGSEEALEGTAGRAQAKDPSLTLTDEELKALGVEGDTPRDTVATLVGQVKAMRTDLQRAQDESERLREQNEQLATRNRNVQREIDEALEEEWARQQAELRQQSRQEDSLLGTLQQQLDQLQRRVDGNGNHQELPIGLGLEGGGGPTTTHYDGPGARLKWVDPLDAPGESNEGHQGETAFPTSFRDAAKSAGEALNRTSTAMESRVTGEPDASNVEPVYTLPENSTLMGSVAMTALLGRVPIDGTVNDPYPFKAIIGRDNLTANGVELPEVQSAVVSGSATGDWTLSCVWGQITSLTFVFEDGTIRTLPTPEDVNEASGNRGDSTRIGWISDPHGLPCVPGERKTNARQFLLTSFILGAAEGAADAMALGETTQSTNALGGTTSSVTGDAGKYAASAAMASGVSDVREWVQQRFGQTFDAVYVPPGQPVAIHIEKALPIDYETKGRRVRYERHATVVHELP</sequence>
<dbReference type="AlphaFoldDB" id="S2KFA5"/>
<name>S2KFA5_LITA3</name>
<evidence type="ECO:0000313" key="4">
    <source>
        <dbReference type="Proteomes" id="UP000014463"/>
    </source>
</evidence>
<keyword evidence="4" id="KW-1185">Reference proteome</keyword>